<evidence type="ECO:0008006" key="3">
    <source>
        <dbReference type="Google" id="ProtNLM"/>
    </source>
</evidence>
<dbReference type="EMBL" id="JAWWNJ010000010">
    <property type="protein sequence ID" value="KAK7046996.1"/>
    <property type="molecule type" value="Genomic_DNA"/>
</dbReference>
<accession>A0AAW0D7Q2</accession>
<proteinExistence type="predicted"/>
<dbReference type="Proteomes" id="UP001362999">
    <property type="component" value="Unassembled WGS sequence"/>
</dbReference>
<comment type="caution">
    <text evidence="1">The sequence shown here is derived from an EMBL/GenBank/DDBJ whole genome shotgun (WGS) entry which is preliminary data.</text>
</comment>
<dbReference type="Gene3D" id="1.20.1280.50">
    <property type="match status" value="1"/>
</dbReference>
<evidence type="ECO:0000313" key="1">
    <source>
        <dbReference type="EMBL" id="KAK7046996.1"/>
    </source>
</evidence>
<evidence type="ECO:0000313" key="2">
    <source>
        <dbReference type="Proteomes" id="UP001362999"/>
    </source>
</evidence>
<keyword evidence="2" id="KW-1185">Reference proteome</keyword>
<name>A0AAW0D7Q2_9AGAR</name>
<protein>
    <recommendedName>
        <fullName evidence="3">F-box domain-containing protein</fullName>
    </recommendedName>
</protein>
<reference evidence="1 2" key="1">
    <citation type="journal article" date="2024" name="J Genomics">
        <title>Draft genome sequencing and assembly of Favolaschia claudopus CIRM-BRFM 2984 isolated from oak limbs.</title>
        <authorList>
            <person name="Navarro D."/>
            <person name="Drula E."/>
            <person name="Chaduli D."/>
            <person name="Cazenave R."/>
            <person name="Ahrendt S."/>
            <person name="Wang J."/>
            <person name="Lipzen A."/>
            <person name="Daum C."/>
            <person name="Barry K."/>
            <person name="Grigoriev I.V."/>
            <person name="Favel A."/>
            <person name="Rosso M.N."/>
            <person name="Martin F."/>
        </authorList>
    </citation>
    <scope>NUCLEOTIDE SEQUENCE [LARGE SCALE GENOMIC DNA]</scope>
    <source>
        <strain evidence="1 2">CIRM-BRFM 2984</strain>
    </source>
</reference>
<organism evidence="1 2">
    <name type="scientific">Favolaschia claudopus</name>
    <dbReference type="NCBI Taxonomy" id="2862362"/>
    <lineage>
        <taxon>Eukaryota</taxon>
        <taxon>Fungi</taxon>
        <taxon>Dikarya</taxon>
        <taxon>Basidiomycota</taxon>
        <taxon>Agaricomycotina</taxon>
        <taxon>Agaricomycetes</taxon>
        <taxon>Agaricomycetidae</taxon>
        <taxon>Agaricales</taxon>
        <taxon>Marasmiineae</taxon>
        <taxon>Mycenaceae</taxon>
        <taxon>Favolaschia</taxon>
    </lineage>
</organism>
<gene>
    <name evidence="1" type="ORF">R3P38DRAFT_3346645</name>
</gene>
<sequence>MLSTLAADRKRIANIDAKLLVNGDGSPELLFEKEAAQKRLDDYKYPVLTLPNEIVSEIFELLVPLYPVCPPQAGLSSPTLLSHICSTWRQIAIATPRLWRAIAVSFSRGSKSMASRRQVELAEVWLRRSGCCPLSLEVHRDATREFRKNGGHGHRIYTVMAAHRERWEHVRVSSTIIGRQVFRGPMPLLRSLALYDARDSPAIAFDQAPLLRSLSVQLTGSRYSDSGNPLATVTLPFLQFTSLTLDTRVLPSFAPMLGQFENLTHFELDILEHFITMPIIRLARLKSLVLQDKQYPIRWRESYEVLQHLSTPALRRLMLSISLITPWRSDRVLRAFISFINASACKLEELCIIVIDSHNNHCDVELDLPHFRRAFPTIPNISLQKAEST</sequence>
<dbReference type="AlphaFoldDB" id="A0AAW0D7Q2"/>